<keyword evidence="6" id="KW-0132">Cell division</keyword>
<evidence type="ECO:0000256" key="14">
    <source>
        <dbReference type="NCBIfam" id="TIGR01082"/>
    </source>
</evidence>
<dbReference type="InterPro" id="IPR000713">
    <property type="entry name" value="Mur_ligase_N"/>
</dbReference>
<evidence type="ECO:0000256" key="7">
    <source>
        <dbReference type="ARBA" id="ARBA00022741"/>
    </source>
</evidence>
<keyword evidence="5 18" id="KW-0436">Ligase</keyword>
<dbReference type="SUPFAM" id="SSF53623">
    <property type="entry name" value="MurD-like peptide ligases, catalytic domain"/>
    <property type="match status" value="1"/>
</dbReference>
<dbReference type="PANTHER" id="PTHR43445">
    <property type="entry name" value="UDP-N-ACETYLMURAMATE--L-ALANINE LIGASE-RELATED"/>
    <property type="match status" value="1"/>
</dbReference>
<keyword evidence="10" id="KW-0573">Peptidoglycan synthesis</keyword>
<evidence type="ECO:0000256" key="3">
    <source>
        <dbReference type="ARBA" id="ARBA00012211"/>
    </source>
</evidence>
<dbReference type="Pfam" id="PF02875">
    <property type="entry name" value="Mur_ligase_C"/>
    <property type="match status" value="1"/>
</dbReference>
<keyword evidence="11" id="KW-0131">Cell cycle</keyword>
<dbReference type="EMBL" id="DTHV01000032">
    <property type="protein sequence ID" value="HGW60028.1"/>
    <property type="molecule type" value="Genomic_DNA"/>
</dbReference>
<dbReference type="GO" id="GO:0008360">
    <property type="term" value="P:regulation of cell shape"/>
    <property type="evidence" value="ECO:0007669"/>
    <property type="project" value="UniProtKB-KW"/>
</dbReference>
<dbReference type="InterPro" id="IPR050061">
    <property type="entry name" value="MurCDEF_pg_biosynth"/>
</dbReference>
<feature type="domain" description="Mur ligase N-terminal catalytic" evidence="15">
    <location>
        <begin position="6"/>
        <end position="100"/>
    </location>
</feature>
<evidence type="ECO:0000256" key="12">
    <source>
        <dbReference type="ARBA" id="ARBA00023316"/>
    </source>
</evidence>
<organism evidence="18">
    <name type="scientific">Caldisericum exile</name>
    <dbReference type="NCBI Taxonomy" id="693075"/>
    <lineage>
        <taxon>Bacteria</taxon>
        <taxon>Pseudomonadati</taxon>
        <taxon>Caldisericota/Cryosericota group</taxon>
        <taxon>Caldisericota</taxon>
        <taxon>Caldisericia</taxon>
        <taxon>Caldisericales</taxon>
        <taxon>Caldisericaceae</taxon>
        <taxon>Caldisericum</taxon>
    </lineage>
</organism>
<name>A0A7C4TVB6_9BACT</name>
<evidence type="ECO:0000256" key="8">
    <source>
        <dbReference type="ARBA" id="ARBA00022840"/>
    </source>
</evidence>
<dbReference type="PANTHER" id="PTHR43445:SF3">
    <property type="entry name" value="UDP-N-ACETYLMURAMATE--L-ALANINE LIGASE"/>
    <property type="match status" value="1"/>
</dbReference>
<comment type="caution">
    <text evidence="18">The sequence shown here is derived from an EMBL/GenBank/DDBJ whole genome shotgun (WGS) entry which is preliminary data.</text>
</comment>
<evidence type="ECO:0000256" key="11">
    <source>
        <dbReference type="ARBA" id="ARBA00023306"/>
    </source>
</evidence>
<comment type="subcellular location">
    <subcellularLocation>
        <location evidence="1">Cytoplasm</location>
    </subcellularLocation>
</comment>
<dbReference type="InterPro" id="IPR036615">
    <property type="entry name" value="Mur_ligase_C_dom_sf"/>
</dbReference>
<evidence type="ECO:0000256" key="13">
    <source>
        <dbReference type="ARBA" id="ARBA00047833"/>
    </source>
</evidence>
<dbReference type="Gene3D" id="3.40.50.720">
    <property type="entry name" value="NAD(P)-binding Rossmann-like Domain"/>
    <property type="match status" value="1"/>
</dbReference>
<proteinExistence type="predicted"/>
<evidence type="ECO:0000256" key="2">
    <source>
        <dbReference type="ARBA" id="ARBA00004752"/>
    </source>
</evidence>
<dbReference type="SUPFAM" id="SSF51984">
    <property type="entry name" value="MurCD N-terminal domain"/>
    <property type="match status" value="1"/>
</dbReference>
<dbReference type="GO" id="GO:0005524">
    <property type="term" value="F:ATP binding"/>
    <property type="evidence" value="ECO:0007669"/>
    <property type="project" value="UniProtKB-KW"/>
</dbReference>
<evidence type="ECO:0000259" key="17">
    <source>
        <dbReference type="Pfam" id="PF08245"/>
    </source>
</evidence>
<dbReference type="Gene3D" id="3.90.190.20">
    <property type="entry name" value="Mur ligase, C-terminal domain"/>
    <property type="match status" value="1"/>
</dbReference>
<dbReference type="Gene3D" id="3.40.1190.10">
    <property type="entry name" value="Mur-like, catalytic domain"/>
    <property type="match status" value="1"/>
</dbReference>
<dbReference type="InterPro" id="IPR036565">
    <property type="entry name" value="Mur-like_cat_sf"/>
</dbReference>
<evidence type="ECO:0000256" key="6">
    <source>
        <dbReference type="ARBA" id="ARBA00022618"/>
    </source>
</evidence>
<reference evidence="18" key="1">
    <citation type="journal article" date="2020" name="mSystems">
        <title>Genome- and Community-Level Interaction Insights into Carbon Utilization and Element Cycling Functions of Hydrothermarchaeota in Hydrothermal Sediment.</title>
        <authorList>
            <person name="Zhou Z."/>
            <person name="Liu Y."/>
            <person name="Xu W."/>
            <person name="Pan J."/>
            <person name="Luo Z.H."/>
            <person name="Li M."/>
        </authorList>
    </citation>
    <scope>NUCLEOTIDE SEQUENCE [LARGE SCALE GENOMIC DNA]</scope>
    <source>
        <strain evidence="18">SpSt-794</strain>
    </source>
</reference>
<dbReference type="InterPro" id="IPR013221">
    <property type="entry name" value="Mur_ligase_cen"/>
</dbReference>
<dbReference type="GO" id="GO:0051301">
    <property type="term" value="P:cell division"/>
    <property type="evidence" value="ECO:0007669"/>
    <property type="project" value="UniProtKB-KW"/>
</dbReference>
<sequence length="452" mass="51354">MKKVLMLGVLGMGMSRLAHIYVSLGYEVVGIDLKEGEAASFLRNAGVLVNPREFREVDKTFDRIVYSSAVPMSHPYIQEAIKFGIPVLKRGEALAEIVNGSKSVVVAGTHGKTTTTSLITEILSKRYPVNAYIGGEHPRNREFNKDAKFFVVESDESDKTFLLLKGLACVVTNIDKDHLNSYNWDFENLKDAFLEFMKHFENVFVNKDDLVAFEVSKRASFKKFYYSIRDRYSDAFLEDFAFEEDGLSFRLNVFKEKSPRMKLRAYGVQNLSNALAAVAVGRLMGLSFDEICEGISSFEMPKRRLEFKGVEDGVTLFDDHADHPTEVEATLNAIRSHFPLRKIIAVFQPHRYSRVFALKETIAKPFYIPDYTIVLPIYSAFEKPIEGITDKLVFKWIKEMNPQREVFYAPDFDSAGEMASSIARPGFIVVTLGPGDVYFAIEKIRVKLRRGR</sequence>
<evidence type="ECO:0000256" key="10">
    <source>
        <dbReference type="ARBA" id="ARBA00022984"/>
    </source>
</evidence>
<keyword evidence="7" id="KW-0547">Nucleotide-binding</keyword>
<gene>
    <name evidence="18" type="primary">murC</name>
    <name evidence="18" type="ORF">ENV82_01115</name>
</gene>
<evidence type="ECO:0000256" key="1">
    <source>
        <dbReference type="ARBA" id="ARBA00004496"/>
    </source>
</evidence>
<dbReference type="Pfam" id="PF08245">
    <property type="entry name" value="Mur_ligase_M"/>
    <property type="match status" value="1"/>
</dbReference>
<comment type="catalytic activity">
    <reaction evidence="13">
        <text>UDP-N-acetyl-alpha-D-muramate + L-alanine + ATP = UDP-N-acetyl-alpha-D-muramoyl-L-alanine + ADP + phosphate + H(+)</text>
        <dbReference type="Rhea" id="RHEA:23372"/>
        <dbReference type="ChEBI" id="CHEBI:15378"/>
        <dbReference type="ChEBI" id="CHEBI:30616"/>
        <dbReference type="ChEBI" id="CHEBI:43474"/>
        <dbReference type="ChEBI" id="CHEBI:57972"/>
        <dbReference type="ChEBI" id="CHEBI:70757"/>
        <dbReference type="ChEBI" id="CHEBI:83898"/>
        <dbReference type="ChEBI" id="CHEBI:456216"/>
        <dbReference type="EC" id="6.3.2.8"/>
    </reaction>
</comment>
<evidence type="ECO:0000256" key="5">
    <source>
        <dbReference type="ARBA" id="ARBA00022598"/>
    </source>
</evidence>
<dbReference type="UniPathway" id="UPA00219"/>
<keyword evidence="8" id="KW-0067">ATP-binding</keyword>
<evidence type="ECO:0000259" key="15">
    <source>
        <dbReference type="Pfam" id="PF01225"/>
    </source>
</evidence>
<dbReference type="GO" id="GO:0071555">
    <property type="term" value="P:cell wall organization"/>
    <property type="evidence" value="ECO:0007669"/>
    <property type="project" value="UniProtKB-KW"/>
</dbReference>
<dbReference type="GO" id="GO:0008763">
    <property type="term" value="F:UDP-N-acetylmuramate-L-alanine ligase activity"/>
    <property type="evidence" value="ECO:0007669"/>
    <property type="project" value="UniProtKB-UniRule"/>
</dbReference>
<dbReference type="InterPro" id="IPR005758">
    <property type="entry name" value="UDP-N-AcMur_Ala_ligase_MurC"/>
</dbReference>
<feature type="domain" description="Mur ligase central" evidence="17">
    <location>
        <begin position="106"/>
        <end position="280"/>
    </location>
</feature>
<evidence type="ECO:0000256" key="9">
    <source>
        <dbReference type="ARBA" id="ARBA00022960"/>
    </source>
</evidence>
<evidence type="ECO:0000256" key="4">
    <source>
        <dbReference type="ARBA" id="ARBA00022490"/>
    </source>
</evidence>
<accession>A0A7C4TVB6</accession>
<dbReference type="NCBIfam" id="TIGR01082">
    <property type="entry name" value="murC"/>
    <property type="match status" value="1"/>
</dbReference>
<evidence type="ECO:0000313" key="18">
    <source>
        <dbReference type="EMBL" id="HGW60028.1"/>
    </source>
</evidence>
<keyword evidence="9" id="KW-0133">Cell shape</keyword>
<dbReference type="AlphaFoldDB" id="A0A7C4TVB6"/>
<feature type="domain" description="Mur ligase C-terminal" evidence="16">
    <location>
        <begin position="303"/>
        <end position="434"/>
    </location>
</feature>
<dbReference type="InterPro" id="IPR004101">
    <property type="entry name" value="Mur_ligase_C"/>
</dbReference>
<dbReference type="EC" id="6.3.2.8" evidence="3 14"/>
<keyword evidence="12" id="KW-0961">Cell wall biogenesis/degradation</keyword>
<comment type="pathway">
    <text evidence="2">Cell wall biogenesis; peptidoglycan biosynthesis.</text>
</comment>
<protein>
    <recommendedName>
        <fullName evidence="3 14">UDP-N-acetylmuramate--L-alanine ligase</fullName>
        <ecNumber evidence="3 14">6.3.2.8</ecNumber>
    </recommendedName>
</protein>
<dbReference type="GO" id="GO:0009252">
    <property type="term" value="P:peptidoglycan biosynthetic process"/>
    <property type="evidence" value="ECO:0007669"/>
    <property type="project" value="UniProtKB-UniRule"/>
</dbReference>
<evidence type="ECO:0000259" key="16">
    <source>
        <dbReference type="Pfam" id="PF02875"/>
    </source>
</evidence>
<dbReference type="GO" id="GO:0005737">
    <property type="term" value="C:cytoplasm"/>
    <property type="evidence" value="ECO:0007669"/>
    <property type="project" value="UniProtKB-SubCell"/>
</dbReference>
<dbReference type="Pfam" id="PF01225">
    <property type="entry name" value="Mur_ligase"/>
    <property type="match status" value="1"/>
</dbReference>
<dbReference type="SUPFAM" id="SSF53244">
    <property type="entry name" value="MurD-like peptide ligases, peptide-binding domain"/>
    <property type="match status" value="1"/>
</dbReference>
<keyword evidence="4" id="KW-0963">Cytoplasm</keyword>